<comment type="caution">
    <text evidence="2">The sequence shown here is derived from an EMBL/GenBank/DDBJ whole genome shotgun (WGS) entry which is preliminary data.</text>
</comment>
<keyword evidence="1" id="KW-0472">Membrane</keyword>
<name>A0A814AM55_9BILA</name>
<dbReference type="EMBL" id="CAJNOC010002147">
    <property type="protein sequence ID" value="CAF0915421.1"/>
    <property type="molecule type" value="Genomic_DNA"/>
</dbReference>
<reference evidence="2" key="1">
    <citation type="submission" date="2021-02" db="EMBL/GenBank/DDBJ databases">
        <authorList>
            <person name="Nowell W R."/>
        </authorList>
    </citation>
    <scope>NUCLEOTIDE SEQUENCE</scope>
    <source>
        <strain evidence="2">Ploen Becks lab</strain>
    </source>
</reference>
<dbReference type="AlphaFoldDB" id="A0A814AM55"/>
<accession>A0A814AM55</accession>
<keyword evidence="3" id="KW-1185">Reference proteome</keyword>
<evidence type="ECO:0000256" key="1">
    <source>
        <dbReference type="SAM" id="Phobius"/>
    </source>
</evidence>
<sequence length="337" mass="39279">MQKPFYLAIIVSILSIILLVYYFDTIGSILKEKQPETLFETIKNPEKEVVTRNPGKYALMAANVDEKKNLFYFFYLPFAAEAWRKIGFEPIVLLISSHETSLNGFNNNNPPAIRTIEYLKDMGATLKLIKSDKNYGLVTAMLCRLFVGVIDELMDEDYVLTSDSDLIPVGSNYYRIEDMEAITAWNAFCCGNFDFKKRTFQMYPMGHIGMKKKHWRGVMKLNPLTKINTQSIAKLLTESYDASYVKEDNKVGRGDGTWNADQRAYEGARFDRSEKDKSLRFLVENEFNRISDFHGFHSDFMERWEVSDLLFKRIFTYTVYENLTIFYKQFKESLPIK</sequence>
<evidence type="ECO:0000313" key="2">
    <source>
        <dbReference type="EMBL" id="CAF0915421.1"/>
    </source>
</evidence>
<evidence type="ECO:0000313" key="3">
    <source>
        <dbReference type="Proteomes" id="UP000663879"/>
    </source>
</evidence>
<feature type="transmembrane region" description="Helical" evidence="1">
    <location>
        <begin position="6"/>
        <end position="23"/>
    </location>
</feature>
<gene>
    <name evidence="2" type="ORF">OXX778_LOCUS12121</name>
</gene>
<organism evidence="2 3">
    <name type="scientific">Brachionus calyciflorus</name>
    <dbReference type="NCBI Taxonomy" id="104777"/>
    <lineage>
        <taxon>Eukaryota</taxon>
        <taxon>Metazoa</taxon>
        <taxon>Spiralia</taxon>
        <taxon>Gnathifera</taxon>
        <taxon>Rotifera</taxon>
        <taxon>Eurotatoria</taxon>
        <taxon>Monogononta</taxon>
        <taxon>Pseudotrocha</taxon>
        <taxon>Ploima</taxon>
        <taxon>Brachionidae</taxon>
        <taxon>Brachionus</taxon>
    </lineage>
</organism>
<dbReference type="OrthoDB" id="10001438at2759"/>
<keyword evidence="1" id="KW-0812">Transmembrane</keyword>
<proteinExistence type="predicted"/>
<protein>
    <submittedName>
        <fullName evidence="2">Uncharacterized protein</fullName>
    </submittedName>
</protein>
<keyword evidence="1" id="KW-1133">Transmembrane helix</keyword>
<dbReference type="Proteomes" id="UP000663879">
    <property type="component" value="Unassembled WGS sequence"/>
</dbReference>